<dbReference type="Pfam" id="PF00078">
    <property type="entry name" value="RVT_1"/>
    <property type="match status" value="1"/>
</dbReference>
<evidence type="ECO:0000313" key="10">
    <source>
        <dbReference type="EMBL" id="OWY95626.1"/>
    </source>
</evidence>
<evidence type="ECO:0000313" key="11">
    <source>
        <dbReference type="Proteomes" id="UP000198211"/>
    </source>
</evidence>
<organism evidence="10 11">
    <name type="scientific">Phytophthora megakarya</name>
    <dbReference type="NCBI Taxonomy" id="4795"/>
    <lineage>
        <taxon>Eukaryota</taxon>
        <taxon>Sar</taxon>
        <taxon>Stramenopiles</taxon>
        <taxon>Oomycota</taxon>
        <taxon>Peronosporomycetes</taxon>
        <taxon>Peronosporales</taxon>
        <taxon>Peronosporaceae</taxon>
        <taxon>Phytophthora</taxon>
    </lineage>
</organism>
<keyword evidence="2" id="KW-0808">Transferase</keyword>
<dbReference type="Proteomes" id="UP000198211">
    <property type="component" value="Unassembled WGS sequence"/>
</dbReference>
<sequence length="517" mass="57351">MNGMRLTEPTGTPAPLETRIHDGTTRREPVSDRVSAKLVSMTQHAASSDHANAGGDGMTGYDVAAVRLTRRRSRKTQKKFETRSETSERSEVTSDEQTGQQRVLGEQRALRLQRGIAALRELDERQRKQEEDNVERANYDVARVSLGRKRRTTPIHSAADSPDVEYVGSDDGLPTALMTHGATLDFNTNEVHTEGANVAAVRMVSSTRIEERAVKPIQVAVAARNGEQGIFVPGRYTGAVMLAATLTTANDGRALIPAVNSSTRSVKLATKKELGKWIPITEDMTMLEVNGNLRRGHVCEWIETLGDTATPLEDESEVKIGVDDEEARGMMIKLLRVYRKLTKRCGECPPPTSVNVTHHIDTGDAKPILLRRRRQAHSEEEVIDNNVTKMLAAGVIEEGDRSWGFPVVLVKKKDGEIRFCVDYRALNSVTKRDVYPLPRIDETLETLGGALLFTTLDLKAGYWQILVAPEDKDKTAFTTKKGLYRFVRMPFGLTNAPSTFQSLMNNVLRGLTWVSCL</sequence>
<dbReference type="PANTHER" id="PTHR24559:SF444">
    <property type="entry name" value="REVERSE TRANSCRIPTASE DOMAIN-CONTAINING PROTEIN"/>
    <property type="match status" value="1"/>
</dbReference>
<comment type="caution">
    <text evidence="10">The sequence shown here is derived from an EMBL/GenBank/DDBJ whole genome shotgun (WGS) entry which is preliminary data.</text>
</comment>
<keyword evidence="6" id="KW-0378">Hydrolase</keyword>
<reference evidence="11" key="1">
    <citation type="submission" date="2017-03" db="EMBL/GenBank/DDBJ databases">
        <title>Phytopthora megakarya and P. palmivora, two closely related causual agents of cacao black pod achieved similar genome size and gene model numbers by different mechanisms.</title>
        <authorList>
            <person name="Ali S."/>
            <person name="Shao J."/>
            <person name="Larry D.J."/>
            <person name="Kronmiller B."/>
            <person name="Shen D."/>
            <person name="Strem M.D."/>
            <person name="Melnick R.L."/>
            <person name="Guiltinan M.J."/>
            <person name="Tyler B.M."/>
            <person name="Meinhardt L.W."/>
            <person name="Bailey B.A."/>
        </authorList>
    </citation>
    <scope>NUCLEOTIDE SEQUENCE [LARGE SCALE GENOMIC DNA]</scope>
    <source>
        <strain evidence="11">zdho120</strain>
    </source>
</reference>
<protein>
    <recommendedName>
        <fullName evidence="9">Reverse transcriptase domain-containing protein</fullName>
    </recommendedName>
</protein>
<dbReference type="SUPFAM" id="SSF56672">
    <property type="entry name" value="DNA/RNA polymerases"/>
    <property type="match status" value="1"/>
</dbReference>
<feature type="compositionally biased region" description="Basic and acidic residues" evidence="8">
    <location>
        <begin position="78"/>
        <end position="92"/>
    </location>
</feature>
<dbReference type="GO" id="GO:0004519">
    <property type="term" value="F:endonuclease activity"/>
    <property type="evidence" value="ECO:0007669"/>
    <property type="project" value="UniProtKB-KW"/>
</dbReference>
<dbReference type="InterPro" id="IPR053134">
    <property type="entry name" value="RNA-dir_DNA_polymerase"/>
</dbReference>
<keyword evidence="4" id="KW-0540">Nuclease</keyword>
<dbReference type="AlphaFoldDB" id="A0A225USU0"/>
<dbReference type="GO" id="GO:0006508">
    <property type="term" value="P:proteolysis"/>
    <property type="evidence" value="ECO:0007669"/>
    <property type="project" value="UniProtKB-KW"/>
</dbReference>
<dbReference type="EMBL" id="NBNE01012682">
    <property type="protein sequence ID" value="OWY95626.1"/>
    <property type="molecule type" value="Genomic_DNA"/>
</dbReference>
<dbReference type="InterPro" id="IPR043502">
    <property type="entry name" value="DNA/RNA_pol_sf"/>
</dbReference>
<dbReference type="GO" id="GO:0008233">
    <property type="term" value="F:peptidase activity"/>
    <property type="evidence" value="ECO:0007669"/>
    <property type="project" value="UniProtKB-KW"/>
</dbReference>
<keyword evidence="1" id="KW-0645">Protease</keyword>
<evidence type="ECO:0000256" key="8">
    <source>
        <dbReference type="SAM" id="MobiDB-lite"/>
    </source>
</evidence>
<feature type="non-terminal residue" evidence="10">
    <location>
        <position position="517"/>
    </location>
</feature>
<evidence type="ECO:0000256" key="3">
    <source>
        <dbReference type="ARBA" id="ARBA00022695"/>
    </source>
</evidence>
<keyword evidence="11" id="KW-1185">Reference proteome</keyword>
<evidence type="ECO:0000256" key="7">
    <source>
        <dbReference type="ARBA" id="ARBA00022918"/>
    </source>
</evidence>
<evidence type="ECO:0000256" key="4">
    <source>
        <dbReference type="ARBA" id="ARBA00022722"/>
    </source>
</evidence>
<feature type="domain" description="Reverse transcriptase" evidence="9">
    <location>
        <begin position="410"/>
        <end position="511"/>
    </location>
</feature>
<dbReference type="PANTHER" id="PTHR24559">
    <property type="entry name" value="TRANSPOSON TY3-I GAG-POL POLYPROTEIN"/>
    <property type="match status" value="1"/>
</dbReference>
<feature type="compositionally biased region" description="Polar residues" evidence="8">
    <location>
        <begin position="40"/>
        <end position="50"/>
    </location>
</feature>
<dbReference type="GO" id="GO:0003964">
    <property type="term" value="F:RNA-directed DNA polymerase activity"/>
    <property type="evidence" value="ECO:0007669"/>
    <property type="project" value="UniProtKB-KW"/>
</dbReference>
<dbReference type="InterPro" id="IPR000477">
    <property type="entry name" value="RT_dom"/>
</dbReference>
<proteinExistence type="predicted"/>
<evidence type="ECO:0000256" key="1">
    <source>
        <dbReference type="ARBA" id="ARBA00022670"/>
    </source>
</evidence>
<dbReference type="CDD" id="cd01647">
    <property type="entry name" value="RT_LTR"/>
    <property type="match status" value="1"/>
</dbReference>
<evidence type="ECO:0000256" key="5">
    <source>
        <dbReference type="ARBA" id="ARBA00022759"/>
    </source>
</evidence>
<dbReference type="FunFam" id="3.10.10.10:FF:000007">
    <property type="entry name" value="Retrovirus-related Pol polyprotein from transposon 17.6-like Protein"/>
    <property type="match status" value="1"/>
</dbReference>
<evidence type="ECO:0000259" key="9">
    <source>
        <dbReference type="Pfam" id="PF00078"/>
    </source>
</evidence>
<gene>
    <name evidence="10" type="ORF">PHMEG_00034319</name>
</gene>
<feature type="compositionally biased region" description="Basic and acidic residues" evidence="8">
    <location>
        <begin position="18"/>
        <end position="35"/>
    </location>
</feature>
<dbReference type="OrthoDB" id="124658at2759"/>
<dbReference type="Gene3D" id="3.10.10.10">
    <property type="entry name" value="HIV Type 1 Reverse Transcriptase, subunit A, domain 1"/>
    <property type="match status" value="1"/>
</dbReference>
<name>A0A225USU0_9STRA</name>
<keyword evidence="5" id="KW-0255">Endonuclease</keyword>
<keyword evidence="3" id="KW-0548">Nucleotidyltransferase</keyword>
<feature type="region of interest" description="Disordered" evidence="8">
    <location>
        <begin position="1"/>
        <end position="106"/>
    </location>
</feature>
<accession>A0A225USU0</accession>
<feature type="compositionally biased region" description="Basic residues" evidence="8">
    <location>
        <begin position="68"/>
        <end position="77"/>
    </location>
</feature>
<evidence type="ECO:0000256" key="6">
    <source>
        <dbReference type="ARBA" id="ARBA00022801"/>
    </source>
</evidence>
<keyword evidence="7" id="KW-0695">RNA-directed DNA polymerase</keyword>
<evidence type="ECO:0000256" key="2">
    <source>
        <dbReference type="ARBA" id="ARBA00022679"/>
    </source>
</evidence>